<organism evidence="2 3">
    <name type="scientific">Planoprotostelium fungivorum</name>
    <dbReference type="NCBI Taxonomy" id="1890364"/>
    <lineage>
        <taxon>Eukaryota</taxon>
        <taxon>Amoebozoa</taxon>
        <taxon>Evosea</taxon>
        <taxon>Variosea</taxon>
        <taxon>Cavosteliida</taxon>
        <taxon>Cavosteliaceae</taxon>
        <taxon>Planoprotostelium</taxon>
    </lineage>
</organism>
<protein>
    <recommendedName>
        <fullName evidence="1">F-box domain-containing protein</fullName>
    </recommendedName>
</protein>
<dbReference type="AlphaFoldDB" id="A0A2P6NAM6"/>
<accession>A0A2P6NAM6</accession>
<name>A0A2P6NAM6_9EUKA</name>
<dbReference type="InterPro" id="IPR001810">
    <property type="entry name" value="F-box_dom"/>
</dbReference>
<keyword evidence="3" id="KW-1185">Reference proteome</keyword>
<gene>
    <name evidence="2" type="ORF">PROFUN_11152</name>
</gene>
<sequence length="575" mass="66282">MPSGTTSAPHRGSCSTFSAASIPLTLSSTSPHRSVKCYFPNRLSNIVPMIENMRVGVLLSSKRSDAVSSVGNNSQAENIKLDNKYMAIPSDVWTDILKYLPISELCAPCFTSKSLRDSACRLIDSGLSWSSHWWRSNKQLPVDNEEVVQWWLRELREPTREEVVEAARRDNVKVLDVLGWDDTHLSPRHRAIIRWNNHTPSWNWNDILEAALSKGSKKTISACIERGHPNTEGLGIYVFYKLLSIRGDLEIIRWVLEGHEVEGLSPLQWPNTGRSPFIMYPELGYHGHTHVVTWLIQNNKLEADSVHELYEGAGRAGRMDEQRVDTPPHYLLSLNDFVRSIQVFEWALSHNVRYDSLSELYKLAFEAGCMERCYEMRYIPHSHLEASELVSPTHDDYEVFQLAIDHGLLTEDSRIYIRSSSSYSTTIQWLHNKGLLETKTLCHDAIKEDRLDVLKWAASEGYTIYLKGVFFHGSEDMIKWALDERKYLMGSDASTENSPECSTEDEIYHSLLAERKNRHIPAVEYLLQRKWKKSAEEVQKWFDREPGDITVTWLEDLWKYGPEEESPKRKRIRVE</sequence>
<evidence type="ECO:0000259" key="1">
    <source>
        <dbReference type="Pfam" id="PF00646"/>
    </source>
</evidence>
<evidence type="ECO:0000313" key="3">
    <source>
        <dbReference type="Proteomes" id="UP000241769"/>
    </source>
</evidence>
<dbReference type="EMBL" id="MDYQ01000132">
    <property type="protein sequence ID" value="PRP81000.1"/>
    <property type="molecule type" value="Genomic_DNA"/>
</dbReference>
<feature type="domain" description="F-box" evidence="1">
    <location>
        <begin position="88"/>
        <end position="120"/>
    </location>
</feature>
<dbReference type="InParanoid" id="A0A2P6NAM6"/>
<reference evidence="2 3" key="1">
    <citation type="journal article" date="2018" name="Genome Biol. Evol.">
        <title>Multiple Roots of Fruiting Body Formation in Amoebozoa.</title>
        <authorList>
            <person name="Hillmann F."/>
            <person name="Forbes G."/>
            <person name="Novohradska S."/>
            <person name="Ferling I."/>
            <person name="Riege K."/>
            <person name="Groth M."/>
            <person name="Westermann M."/>
            <person name="Marz M."/>
            <person name="Spaller T."/>
            <person name="Winckler T."/>
            <person name="Schaap P."/>
            <person name="Glockner G."/>
        </authorList>
    </citation>
    <scope>NUCLEOTIDE SEQUENCE [LARGE SCALE GENOMIC DNA]</scope>
    <source>
        <strain evidence="2 3">Jena</strain>
    </source>
</reference>
<evidence type="ECO:0000313" key="2">
    <source>
        <dbReference type="EMBL" id="PRP81000.1"/>
    </source>
</evidence>
<dbReference type="Proteomes" id="UP000241769">
    <property type="component" value="Unassembled WGS sequence"/>
</dbReference>
<comment type="caution">
    <text evidence="2">The sequence shown here is derived from an EMBL/GenBank/DDBJ whole genome shotgun (WGS) entry which is preliminary data.</text>
</comment>
<dbReference type="Pfam" id="PF00646">
    <property type="entry name" value="F-box"/>
    <property type="match status" value="1"/>
</dbReference>
<proteinExistence type="predicted"/>